<dbReference type="PANTHER" id="PTHR13034">
    <property type="entry name" value="DYNACTIN P62 SUBUNIT"/>
    <property type="match status" value="1"/>
</dbReference>
<evidence type="ECO:0000256" key="2">
    <source>
        <dbReference type="ARBA" id="ARBA00004529"/>
    </source>
</evidence>
<keyword evidence="5" id="KW-1017">Isopeptide bond</keyword>
<accession>A0A1G4M7I2</accession>
<dbReference type="Pfam" id="PF05502">
    <property type="entry name" value="Dynactin_p62"/>
    <property type="match status" value="1"/>
</dbReference>
<keyword evidence="4" id="KW-0963">Cytoplasm</keyword>
<evidence type="ECO:0000313" key="15">
    <source>
        <dbReference type="Proteomes" id="UP000190831"/>
    </source>
</evidence>
<keyword evidence="7" id="KW-0832">Ubl conjugation</keyword>
<proteinExistence type="inferred from homology"/>
<evidence type="ECO:0000256" key="13">
    <source>
        <dbReference type="ARBA" id="ARBA00093507"/>
    </source>
</evidence>
<name>A0A1G4M7I2_LACFM</name>
<protein>
    <recommendedName>
        <fullName evidence="12">Dynactin subunit 4</fullName>
    </recommendedName>
</protein>
<evidence type="ECO:0000256" key="6">
    <source>
        <dbReference type="ARBA" id="ARBA00022553"/>
    </source>
</evidence>
<dbReference type="OMA" id="KNCFECP"/>
<keyword evidence="8" id="KW-0007">Acetylation</keyword>
<dbReference type="Proteomes" id="UP000190831">
    <property type="component" value="Chromosome B"/>
</dbReference>
<evidence type="ECO:0000256" key="1">
    <source>
        <dbReference type="ARBA" id="ARBA00004300"/>
    </source>
</evidence>
<evidence type="ECO:0000256" key="3">
    <source>
        <dbReference type="ARBA" id="ARBA00004657"/>
    </source>
</evidence>
<dbReference type="STRING" id="4955.A0A1G4M7I2"/>
<dbReference type="GO" id="GO:0005869">
    <property type="term" value="C:dynactin complex"/>
    <property type="evidence" value="ECO:0007669"/>
    <property type="project" value="InterPro"/>
</dbReference>
<organism evidence="14 15">
    <name type="scientific">Lachancea fermentati</name>
    <name type="common">Zygosaccharomyces fermentati</name>
    <dbReference type="NCBI Taxonomy" id="4955"/>
    <lineage>
        <taxon>Eukaryota</taxon>
        <taxon>Fungi</taxon>
        <taxon>Dikarya</taxon>
        <taxon>Ascomycota</taxon>
        <taxon>Saccharomycotina</taxon>
        <taxon>Saccharomycetes</taxon>
        <taxon>Saccharomycetales</taxon>
        <taxon>Saccharomycetaceae</taxon>
        <taxon>Lachancea</taxon>
    </lineage>
</organism>
<keyword evidence="6" id="KW-0597">Phosphoprotein</keyword>
<evidence type="ECO:0000256" key="11">
    <source>
        <dbReference type="ARBA" id="ARBA00034776"/>
    </source>
</evidence>
<keyword evidence="9" id="KW-0175">Coiled coil</keyword>
<evidence type="ECO:0000313" key="14">
    <source>
        <dbReference type="EMBL" id="SCV99796.1"/>
    </source>
</evidence>
<comment type="subcellular location">
    <subcellularLocation>
        <location evidence="1">Cytoplasm</location>
        <location evidence="1">Cytoskeleton</location>
        <location evidence="1">Microtubule organizing center</location>
        <location evidence="1">Centrosome</location>
    </subcellularLocation>
    <subcellularLocation>
        <location evidence="2">Cytoplasm</location>
        <location evidence="2">Cytoskeleton</location>
        <location evidence="2">Stress fiber</location>
    </subcellularLocation>
    <subcellularLocation>
        <location evidence="3">Cytoplasm</location>
        <location evidence="3">Myofibril</location>
    </subcellularLocation>
</comment>
<evidence type="ECO:0000256" key="12">
    <source>
        <dbReference type="ARBA" id="ARBA00034864"/>
    </source>
</evidence>
<evidence type="ECO:0000256" key="8">
    <source>
        <dbReference type="ARBA" id="ARBA00022990"/>
    </source>
</evidence>
<dbReference type="InterPro" id="IPR008603">
    <property type="entry name" value="DCTN4"/>
</dbReference>
<evidence type="ECO:0000256" key="10">
    <source>
        <dbReference type="ARBA" id="ARBA00023212"/>
    </source>
</evidence>
<evidence type="ECO:0000256" key="9">
    <source>
        <dbReference type="ARBA" id="ARBA00023054"/>
    </source>
</evidence>
<dbReference type="OrthoDB" id="283815at2759"/>
<evidence type="ECO:0000256" key="5">
    <source>
        <dbReference type="ARBA" id="ARBA00022499"/>
    </source>
</evidence>
<gene>
    <name evidence="14" type="ORF">LAFE_0B02696G</name>
</gene>
<evidence type="ECO:0000256" key="7">
    <source>
        <dbReference type="ARBA" id="ARBA00022843"/>
    </source>
</evidence>
<reference evidence="15" key="1">
    <citation type="submission" date="2016-03" db="EMBL/GenBank/DDBJ databases">
        <authorList>
            <person name="Devillers H."/>
        </authorList>
    </citation>
    <scope>NUCLEOTIDE SEQUENCE [LARGE SCALE GENOMIC DNA]</scope>
</reference>
<sequence length="401" mass="45778">MRVRWQCNCSTDKLNISSLNFCSKCHSLSCVNCQLFEPVVKYCPQCLNVPLHNNQLTCHKNCFECPRCNLPLQIKMLELDSRSSKYILQCAGCDWSYTSPQVTRTESLINCIQSERETKDTVLERYRALEEHLNVKGLFIKCESSPHLTDALSNASIAQRKYVLQRLATKKLYELISEELPAKYETIKHSTELPLPSRLRCKYQYSCPKCRSCLLRPDANPRSSKIVTSSFAVDFLPNIRVLPLQQVLPTECDTNKLALVVLGPHIQGSMEIKISGSSGLYIPITEITVSYSKIVIEEEGRSISHRMELFATTIPTYQLKADTRLSRKERTRRLGKSSSQLYSLGNNKSSNSLIENSKIIDQGNGWCIIPLILLKDEPKHILQFKLAFSSYKIMLHYILEK</sequence>
<dbReference type="GO" id="GO:0001725">
    <property type="term" value="C:stress fiber"/>
    <property type="evidence" value="ECO:0007669"/>
    <property type="project" value="UniProtKB-SubCell"/>
</dbReference>
<keyword evidence="15" id="KW-1185">Reference proteome</keyword>
<comment type="subunit">
    <text evidence="13">Subunit of dynactin, a multiprotein complex part of a tripartite complex with dynein and a adapter, such as BICDL1, BICD2 or HOOK3. The dynactin complex is built around ACTR1A/ACTB filament and consists of an actin-related filament composed of a shoulder domain, a pointed end and a barbed end. Its length is defined by its flexible shoulder domain. The soulder is composed of 2 DCTN1 subunits, 4 DCTN2 and 2 DCTN3. The 4 DCNT2 (via N-terminus) bind the ACTR1A filament and act as molecular rulers to determine the length. The pointed end is important for binding dynein-dynactin cargo adapters. Consists of 4 subunits: ACTR10, DCNT4, DCTN5 and DCTN6. The barbed end is composed of a CAPZA1:CAPZB heterodimers, which binds ACTR1A/ACTB filament and dynactin and stabilizes dynactin. Interacts with ATP7B, but not ATP7A, in a copper-dependent manner. Interacts with ANK2; this interaction is required for localization at costameres. Interacts with N4BP2L1.</text>
</comment>
<keyword evidence="10" id="KW-0206">Cytoskeleton</keyword>
<dbReference type="EMBL" id="LT598489">
    <property type="protein sequence ID" value="SCV99796.1"/>
    <property type="molecule type" value="Genomic_DNA"/>
</dbReference>
<evidence type="ECO:0000256" key="4">
    <source>
        <dbReference type="ARBA" id="ARBA00022490"/>
    </source>
</evidence>
<dbReference type="AlphaFoldDB" id="A0A1G4M7I2"/>
<dbReference type="PANTHER" id="PTHR13034:SF2">
    <property type="entry name" value="DYNACTIN SUBUNIT 4"/>
    <property type="match status" value="1"/>
</dbReference>
<comment type="similarity">
    <text evidence="11">Belongs to the dynactin subunit 4 family.</text>
</comment>